<evidence type="ECO:0000313" key="4">
    <source>
        <dbReference type="Proteomes" id="UP000199274"/>
    </source>
</evidence>
<dbReference type="SUPFAM" id="SSF52172">
    <property type="entry name" value="CheY-like"/>
    <property type="match status" value="1"/>
</dbReference>
<organism evidence="3 4">
    <name type="scientific">Flavobacterium omnivorum</name>
    <dbReference type="NCBI Taxonomy" id="178355"/>
    <lineage>
        <taxon>Bacteria</taxon>
        <taxon>Pseudomonadati</taxon>
        <taxon>Bacteroidota</taxon>
        <taxon>Flavobacteriia</taxon>
        <taxon>Flavobacteriales</taxon>
        <taxon>Flavobacteriaceae</taxon>
        <taxon>Flavobacterium</taxon>
    </lineage>
</organism>
<dbReference type="EMBL" id="FNDB01000018">
    <property type="protein sequence ID" value="SDH92944.1"/>
    <property type="molecule type" value="Genomic_DNA"/>
</dbReference>
<dbReference type="PANTHER" id="PTHR44520:SF2">
    <property type="entry name" value="RESPONSE REGULATOR RCP1"/>
    <property type="match status" value="1"/>
</dbReference>
<dbReference type="SMART" id="SM00448">
    <property type="entry name" value="REC"/>
    <property type="match status" value="1"/>
</dbReference>
<dbReference type="AlphaFoldDB" id="A0A1G8GEW4"/>
<keyword evidence="1" id="KW-0597">Phosphoprotein</keyword>
<evidence type="ECO:0000256" key="1">
    <source>
        <dbReference type="PROSITE-ProRule" id="PRU00169"/>
    </source>
</evidence>
<feature type="modified residue" description="4-aspartylphosphate" evidence="1">
    <location>
        <position position="68"/>
    </location>
</feature>
<sequence>MKNDLEPKFEKVIVIDDNPIERYICSRIILHNKFGKNVVEFSHASEALAYLEENQEKECQLPEVIFIDLYMPHFSGFQFLEAYDKLPLSLKNRVKVFIISNTIDDLDITRVCRDPNVVSFQQKPLTKEFLDRIMLK</sequence>
<dbReference type="OrthoDB" id="673128at2"/>
<dbReference type="STRING" id="178355.SAMN04488062_1183"/>
<name>A0A1G8GEW4_9FLAO</name>
<evidence type="ECO:0000259" key="2">
    <source>
        <dbReference type="PROSITE" id="PS50110"/>
    </source>
</evidence>
<dbReference type="PROSITE" id="PS50110">
    <property type="entry name" value="RESPONSE_REGULATORY"/>
    <property type="match status" value="1"/>
</dbReference>
<protein>
    <submittedName>
        <fullName evidence="3">Response regulator receiver domain-containing protein</fullName>
    </submittedName>
</protein>
<dbReference type="Gene3D" id="3.40.50.2300">
    <property type="match status" value="1"/>
</dbReference>
<dbReference type="InterPro" id="IPR011006">
    <property type="entry name" value="CheY-like_superfamily"/>
</dbReference>
<dbReference type="InterPro" id="IPR052893">
    <property type="entry name" value="TCS_response_regulator"/>
</dbReference>
<dbReference type="InterPro" id="IPR001789">
    <property type="entry name" value="Sig_transdc_resp-reg_receiver"/>
</dbReference>
<dbReference type="RefSeq" id="WP_091258663.1">
    <property type="nucleotide sequence ID" value="NZ_FNDB01000018.1"/>
</dbReference>
<dbReference type="Proteomes" id="UP000199274">
    <property type="component" value="Unassembled WGS sequence"/>
</dbReference>
<dbReference type="Pfam" id="PF00072">
    <property type="entry name" value="Response_reg"/>
    <property type="match status" value="1"/>
</dbReference>
<accession>A0A1G8GEW4</accession>
<dbReference type="PANTHER" id="PTHR44520">
    <property type="entry name" value="RESPONSE REGULATOR RCP1-RELATED"/>
    <property type="match status" value="1"/>
</dbReference>
<gene>
    <name evidence="3" type="ORF">SAMN04488062_1183</name>
</gene>
<dbReference type="GO" id="GO:0000160">
    <property type="term" value="P:phosphorelay signal transduction system"/>
    <property type="evidence" value="ECO:0007669"/>
    <property type="project" value="InterPro"/>
</dbReference>
<feature type="domain" description="Response regulatory" evidence="2">
    <location>
        <begin position="11"/>
        <end position="136"/>
    </location>
</feature>
<reference evidence="4" key="1">
    <citation type="submission" date="2016-10" db="EMBL/GenBank/DDBJ databases">
        <authorList>
            <person name="Varghese N."/>
            <person name="Submissions S."/>
        </authorList>
    </citation>
    <scope>NUCLEOTIDE SEQUENCE [LARGE SCALE GENOMIC DNA]</scope>
    <source>
        <strain evidence="4">CGMCC 1.2747</strain>
    </source>
</reference>
<evidence type="ECO:0000313" key="3">
    <source>
        <dbReference type="EMBL" id="SDH92944.1"/>
    </source>
</evidence>
<proteinExistence type="predicted"/>
<keyword evidence="4" id="KW-1185">Reference proteome</keyword>